<accession>A0A931E6K0</accession>
<evidence type="ECO:0000313" key="1">
    <source>
        <dbReference type="EMBL" id="MBF5027650.1"/>
    </source>
</evidence>
<protein>
    <submittedName>
        <fullName evidence="1">Uncharacterized protein</fullName>
    </submittedName>
</protein>
<sequence>MNKSILTKFSALLGMALVLFTGCKEEEYTLGALSSPENLIITTEVVGQNDANPYGDGSGLVKISATADNAMTYRIGYTDVSDLNASPTLEAMPKGSVNKKFSKLGNVTYRITVVAYGAGGASTVATKDITVKSVFNPDPTIVANLTGGSSKTWKVDASVAGHMGVGPYSSTSISPEWWSSAVNEKVACCNCFYTASFTFTQVNPTTFTINSSTPDGALTKTGTLSGIPGIPASGEEGCYPYAGGTGAFSFIEASAGLPADATTSTSILLADNSTFIGYGATKKEYEILEITADYMYLRVQGTETGNAWYLKLIPVQ</sequence>
<proteinExistence type="predicted"/>
<dbReference type="RefSeq" id="WP_194739576.1">
    <property type="nucleotide sequence ID" value="NZ_JADKYY010000008.1"/>
</dbReference>
<dbReference type="AlphaFoldDB" id="A0A931E6K0"/>
<comment type="caution">
    <text evidence="1">The sequence shown here is derived from an EMBL/GenBank/DDBJ whole genome shotgun (WGS) entry which is preliminary data.</text>
</comment>
<gene>
    <name evidence="1" type="ORF">IC612_07545</name>
</gene>
<evidence type="ECO:0000313" key="2">
    <source>
        <dbReference type="Proteomes" id="UP000694480"/>
    </source>
</evidence>
<dbReference type="EMBL" id="JADKYY010000008">
    <property type="protein sequence ID" value="MBF5027650.1"/>
    <property type="molecule type" value="Genomic_DNA"/>
</dbReference>
<reference evidence="1" key="1">
    <citation type="submission" date="2020-11" db="EMBL/GenBank/DDBJ databases">
        <title>Genome seq and assembly of Planobacterium sp.</title>
        <authorList>
            <person name="Chhetri G."/>
        </authorList>
    </citation>
    <scope>NUCLEOTIDE SEQUENCE</scope>
    <source>
        <strain evidence="1">GCR5</strain>
    </source>
</reference>
<dbReference type="Proteomes" id="UP000694480">
    <property type="component" value="Unassembled WGS sequence"/>
</dbReference>
<name>A0A931E6K0_9FLAO</name>
<dbReference type="PROSITE" id="PS51257">
    <property type="entry name" value="PROKAR_LIPOPROTEIN"/>
    <property type="match status" value="1"/>
</dbReference>
<organism evidence="1 2">
    <name type="scientific">Planobacterium oryzisoli</name>
    <dbReference type="NCBI Taxonomy" id="2771435"/>
    <lineage>
        <taxon>Bacteria</taxon>
        <taxon>Pseudomonadati</taxon>
        <taxon>Bacteroidota</taxon>
        <taxon>Flavobacteriia</taxon>
        <taxon>Flavobacteriales</taxon>
        <taxon>Weeksellaceae</taxon>
        <taxon>Chryseobacterium group</taxon>
        <taxon>Chryseobacterium</taxon>
    </lineage>
</organism>
<keyword evidence="2" id="KW-1185">Reference proteome</keyword>